<proteinExistence type="inferred from homology"/>
<dbReference type="OrthoDB" id="9808773at2"/>
<dbReference type="EC" id="2.1.1.-" evidence="6"/>
<sequence>MFEEFTSFIKESTYMHVGCELSPLQIAQLCQFGDLLLDWNQRLNLTRITDPHEVILKHFIDSMVLSKFISGVSFVDLGTGAGFPGVPIKILRPELDVVLMDSLKKRLDFLDIVIKTLNLRDIKTFHARAEDFGRNVHYRGYFDTVSSRAVARLPVLLEYALPVLKVNGLFLALKGSQVDDELMESQKALKLLGGTVERIEHFNLGEGAEHRAVVLIRKVMETPPQYPRQAGTPTKDPICYFKITKLN</sequence>
<reference evidence="8" key="1">
    <citation type="submission" date="2018-02" db="EMBL/GenBank/DDBJ databases">
        <authorList>
            <person name="Hausmann B."/>
        </authorList>
    </citation>
    <scope>NUCLEOTIDE SEQUENCE [LARGE SCALE GENOMIC DNA]</scope>
    <source>
        <strain evidence="8">Peat soil MAG SbF1</strain>
    </source>
</reference>
<feature type="binding site" evidence="6">
    <location>
        <begin position="129"/>
        <end position="130"/>
    </location>
    <ligand>
        <name>S-adenosyl-L-methionine</name>
        <dbReference type="ChEBI" id="CHEBI:59789"/>
    </ligand>
</feature>
<dbReference type="AlphaFoldDB" id="A0A2U3KUA9"/>
<dbReference type="PANTHER" id="PTHR31760">
    <property type="entry name" value="S-ADENOSYL-L-METHIONINE-DEPENDENT METHYLTRANSFERASES SUPERFAMILY PROTEIN"/>
    <property type="match status" value="1"/>
</dbReference>
<evidence type="ECO:0000256" key="5">
    <source>
        <dbReference type="ARBA" id="ARBA00022691"/>
    </source>
</evidence>
<dbReference type="InterPro" id="IPR029063">
    <property type="entry name" value="SAM-dependent_MTases_sf"/>
</dbReference>
<evidence type="ECO:0000313" key="7">
    <source>
        <dbReference type="EMBL" id="SPF43232.1"/>
    </source>
</evidence>
<evidence type="ECO:0000256" key="6">
    <source>
        <dbReference type="HAMAP-Rule" id="MF_00074"/>
    </source>
</evidence>
<dbReference type="EMBL" id="OMOF01000198">
    <property type="protein sequence ID" value="SPF43232.1"/>
    <property type="molecule type" value="Genomic_DNA"/>
</dbReference>
<dbReference type="Proteomes" id="UP000238916">
    <property type="component" value="Unassembled WGS sequence"/>
</dbReference>
<feature type="binding site" evidence="6">
    <location>
        <position position="78"/>
    </location>
    <ligand>
        <name>S-adenosyl-L-methionine</name>
        <dbReference type="ChEBI" id="CHEBI:59789"/>
    </ligand>
</feature>
<keyword evidence="3 6" id="KW-0489">Methyltransferase</keyword>
<comment type="similarity">
    <text evidence="6">Belongs to the methyltransferase superfamily. RNA methyltransferase RsmG family.</text>
</comment>
<evidence type="ECO:0000256" key="4">
    <source>
        <dbReference type="ARBA" id="ARBA00022679"/>
    </source>
</evidence>
<dbReference type="PIRSF" id="PIRSF003078">
    <property type="entry name" value="GidB"/>
    <property type="match status" value="1"/>
</dbReference>
<dbReference type="PANTHER" id="PTHR31760:SF0">
    <property type="entry name" value="S-ADENOSYL-L-METHIONINE-DEPENDENT METHYLTRANSFERASES SUPERFAMILY PROTEIN"/>
    <property type="match status" value="1"/>
</dbReference>
<evidence type="ECO:0000256" key="3">
    <source>
        <dbReference type="ARBA" id="ARBA00022603"/>
    </source>
</evidence>
<name>A0A2U3KUA9_9FIRM</name>
<evidence type="ECO:0000256" key="2">
    <source>
        <dbReference type="ARBA" id="ARBA00022552"/>
    </source>
</evidence>
<dbReference type="SUPFAM" id="SSF53335">
    <property type="entry name" value="S-adenosyl-L-methionine-dependent methyltransferases"/>
    <property type="match status" value="1"/>
</dbReference>
<dbReference type="NCBIfam" id="TIGR00138">
    <property type="entry name" value="rsmG_gidB"/>
    <property type="match status" value="1"/>
</dbReference>
<evidence type="ECO:0000256" key="1">
    <source>
        <dbReference type="ARBA" id="ARBA00022490"/>
    </source>
</evidence>
<comment type="subcellular location">
    <subcellularLocation>
        <location evidence="6">Cytoplasm</location>
    </subcellularLocation>
</comment>
<accession>A0A2U3KUA9</accession>
<dbReference type="FunFam" id="3.40.50.150:FF:000041">
    <property type="entry name" value="Ribosomal RNA small subunit methyltransferase G"/>
    <property type="match status" value="1"/>
</dbReference>
<dbReference type="InterPro" id="IPR003682">
    <property type="entry name" value="rRNA_ssu_MeTfrase_G"/>
</dbReference>
<keyword evidence="2 6" id="KW-0698">rRNA processing</keyword>
<keyword evidence="5 6" id="KW-0949">S-adenosyl-L-methionine</keyword>
<evidence type="ECO:0000313" key="8">
    <source>
        <dbReference type="Proteomes" id="UP000238916"/>
    </source>
</evidence>
<dbReference type="HAMAP" id="MF_00074">
    <property type="entry name" value="16SrRNA_methyltr_G"/>
    <property type="match status" value="1"/>
</dbReference>
<protein>
    <recommendedName>
        <fullName evidence="6">Ribosomal RNA small subunit methyltransferase G</fullName>
        <ecNumber evidence="6">2.1.1.-</ecNumber>
    </recommendedName>
    <alternativeName>
        <fullName evidence="6">16S rRNA 7-methylguanosine methyltransferase</fullName>
        <shortName evidence="6">16S rRNA m7G methyltransferase</shortName>
    </alternativeName>
</protein>
<comment type="caution">
    <text evidence="6">Lacks conserved residue(s) required for the propagation of feature annotation.</text>
</comment>
<gene>
    <name evidence="6 7" type="primary">rsmG</name>
    <name evidence="7" type="ORF">SBF1_2770002</name>
</gene>
<keyword evidence="1 6" id="KW-0963">Cytoplasm</keyword>
<feature type="binding site" evidence="6">
    <location>
        <position position="83"/>
    </location>
    <ligand>
        <name>S-adenosyl-L-methionine</name>
        <dbReference type="ChEBI" id="CHEBI:59789"/>
    </ligand>
</feature>
<keyword evidence="4 6" id="KW-0808">Transferase</keyword>
<comment type="function">
    <text evidence="6">Specifically methylates the N7 position of a guanine in 16S rRNA.</text>
</comment>
<dbReference type="Gene3D" id="3.40.50.150">
    <property type="entry name" value="Vaccinia Virus protein VP39"/>
    <property type="match status" value="1"/>
</dbReference>
<dbReference type="GO" id="GO:0070043">
    <property type="term" value="F:rRNA (guanine-N7-)-methyltransferase activity"/>
    <property type="evidence" value="ECO:0007669"/>
    <property type="project" value="UniProtKB-UniRule"/>
</dbReference>
<feature type="binding site" evidence="6">
    <location>
        <position position="148"/>
    </location>
    <ligand>
        <name>S-adenosyl-L-methionine</name>
        <dbReference type="ChEBI" id="CHEBI:59789"/>
    </ligand>
</feature>
<dbReference type="GO" id="GO:0005829">
    <property type="term" value="C:cytosol"/>
    <property type="evidence" value="ECO:0007669"/>
    <property type="project" value="TreeGrafter"/>
</dbReference>
<organism evidence="7 8">
    <name type="scientific">Candidatus Desulfosporosinus infrequens</name>
    <dbReference type="NCBI Taxonomy" id="2043169"/>
    <lineage>
        <taxon>Bacteria</taxon>
        <taxon>Bacillati</taxon>
        <taxon>Bacillota</taxon>
        <taxon>Clostridia</taxon>
        <taxon>Eubacteriales</taxon>
        <taxon>Desulfitobacteriaceae</taxon>
        <taxon>Desulfosporosinus</taxon>
    </lineage>
</organism>
<dbReference type="Pfam" id="PF02527">
    <property type="entry name" value="GidB"/>
    <property type="match status" value="1"/>
</dbReference>